<dbReference type="RefSeq" id="WP_203953360.1">
    <property type="nucleotide sequence ID" value="NZ_BOOO01000015.1"/>
</dbReference>
<evidence type="ECO:0000256" key="3">
    <source>
        <dbReference type="ARBA" id="ARBA00023125"/>
    </source>
</evidence>
<dbReference type="FunFam" id="1.10.10.10:FF:000001">
    <property type="entry name" value="LysR family transcriptional regulator"/>
    <property type="match status" value="1"/>
</dbReference>
<dbReference type="AlphaFoldDB" id="A0A8J3TLN5"/>
<dbReference type="Gene3D" id="3.40.190.290">
    <property type="match status" value="1"/>
</dbReference>
<protein>
    <submittedName>
        <fullName evidence="6">Transcriptional regulator</fullName>
    </submittedName>
</protein>
<dbReference type="EMBL" id="BOOO01000015">
    <property type="protein sequence ID" value="GII29350.1"/>
    <property type="molecule type" value="Genomic_DNA"/>
</dbReference>
<dbReference type="InterPro" id="IPR036388">
    <property type="entry name" value="WH-like_DNA-bd_sf"/>
</dbReference>
<evidence type="ECO:0000313" key="7">
    <source>
        <dbReference type="Proteomes" id="UP000650628"/>
    </source>
</evidence>
<sequence>MELRHLRHFVALAEERSFTRAAARELIVQSGLSSSVRALEKEVGALLFIRGTRPVRLTAEGEALLPAARHTLDAAAAAHQAVQEVHGVLSGRLRIGALQTIGHTLPFATWLAEFSRAHPRVDIAVRQLPALQMLAMVTAGELDCALVTVVPDHTEGLDVVPLVAEPLVVACAPDHPLASAEVLTLDRLDGEQFVETHPEWAIRVLIDSAFRDAGLTRRIVCEVNEWTMVLDLVAAGVGIALVPQGLDFSLHPRPTGSLRLVPLTGVRLERRVDLVLPKGHAASPAARRFLDHVRHAGAPA</sequence>
<keyword evidence="4" id="KW-0804">Transcription</keyword>
<evidence type="ECO:0000256" key="2">
    <source>
        <dbReference type="ARBA" id="ARBA00023015"/>
    </source>
</evidence>
<gene>
    <name evidence="6" type="ORF">Pmi06nite_27920</name>
</gene>
<dbReference type="GO" id="GO:0003700">
    <property type="term" value="F:DNA-binding transcription factor activity"/>
    <property type="evidence" value="ECO:0007669"/>
    <property type="project" value="InterPro"/>
</dbReference>
<dbReference type="PROSITE" id="PS50931">
    <property type="entry name" value="HTH_LYSR"/>
    <property type="match status" value="1"/>
</dbReference>
<reference evidence="6 7" key="1">
    <citation type="submission" date="2021-01" db="EMBL/GenBank/DDBJ databases">
        <title>Whole genome shotgun sequence of Planotetraspora mira NBRC 15435.</title>
        <authorList>
            <person name="Komaki H."/>
            <person name="Tamura T."/>
        </authorList>
    </citation>
    <scope>NUCLEOTIDE SEQUENCE [LARGE SCALE GENOMIC DNA]</scope>
    <source>
        <strain evidence="6 7">NBRC 15435</strain>
    </source>
</reference>
<dbReference type="InterPro" id="IPR036390">
    <property type="entry name" value="WH_DNA-bd_sf"/>
</dbReference>
<keyword evidence="7" id="KW-1185">Reference proteome</keyword>
<dbReference type="GO" id="GO:0003677">
    <property type="term" value="F:DNA binding"/>
    <property type="evidence" value="ECO:0007669"/>
    <property type="project" value="UniProtKB-KW"/>
</dbReference>
<dbReference type="Gene3D" id="1.10.10.10">
    <property type="entry name" value="Winged helix-like DNA-binding domain superfamily/Winged helix DNA-binding domain"/>
    <property type="match status" value="1"/>
</dbReference>
<dbReference type="PANTHER" id="PTHR30419:SF31">
    <property type="entry name" value="BLR3139 PROTEIN"/>
    <property type="match status" value="1"/>
</dbReference>
<accession>A0A8J3TLN5</accession>
<dbReference type="GO" id="GO:0005829">
    <property type="term" value="C:cytosol"/>
    <property type="evidence" value="ECO:0007669"/>
    <property type="project" value="TreeGrafter"/>
</dbReference>
<dbReference type="Pfam" id="PF00126">
    <property type="entry name" value="HTH_1"/>
    <property type="match status" value="1"/>
</dbReference>
<dbReference type="Proteomes" id="UP000650628">
    <property type="component" value="Unassembled WGS sequence"/>
</dbReference>
<dbReference type="SUPFAM" id="SSF46785">
    <property type="entry name" value="Winged helix' DNA-binding domain"/>
    <property type="match status" value="1"/>
</dbReference>
<name>A0A8J3TLN5_9ACTN</name>
<evidence type="ECO:0000256" key="4">
    <source>
        <dbReference type="ARBA" id="ARBA00023163"/>
    </source>
</evidence>
<evidence type="ECO:0000259" key="5">
    <source>
        <dbReference type="PROSITE" id="PS50931"/>
    </source>
</evidence>
<dbReference type="Pfam" id="PF03466">
    <property type="entry name" value="LysR_substrate"/>
    <property type="match status" value="1"/>
</dbReference>
<comment type="caution">
    <text evidence="6">The sequence shown here is derived from an EMBL/GenBank/DDBJ whole genome shotgun (WGS) entry which is preliminary data.</text>
</comment>
<dbReference type="InterPro" id="IPR000847">
    <property type="entry name" value="LysR_HTH_N"/>
</dbReference>
<evidence type="ECO:0000256" key="1">
    <source>
        <dbReference type="ARBA" id="ARBA00009437"/>
    </source>
</evidence>
<evidence type="ECO:0000313" key="6">
    <source>
        <dbReference type="EMBL" id="GII29350.1"/>
    </source>
</evidence>
<keyword evidence="2" id="KW-0805">Transcription regulation</keyword>
<dbReference type="InterPro" id="IPR050950">
    <property type="entry name" value="HTH-type_LysR_regulators"/>
</dbReference>
<comment type="similarity">
    <text evidence="1">Belongs to the LysR transcriptional regulatory family.</text>
</comment>
<dbReference type="PANTHER" id="PTHR30419">
    <property type="entry name" value="HTH-TYPE TRANSCRIPTIONAL REGULATOR YBHD"/>
    <property type="match status" value="1"/>
</dbReference>
<proteinExistence type="inferred from homology"/>
<dbReference type="SUPFAM" id="SSF53850">
    <property type="entry name" value="Periplasmic binding protein-like II"/>
    <property type="match status" value="1"/>
</dbReference>
<keyword evidence="3" id="KW-0238">DNA-binding</keyword>
<organism evidence="6 7">
    <name type="scientific">Planotetraspora mira</name>
    <dbReference type="NCBI Taxonomy" id="58121"/>
    <lineage>
        <taxon>Bacteria</taxon>
        <taxon>Bacillati</taxon>
        <taxon>Actinomycetota</taxon>
        <taxon>Actinomycetes</taxon>
        <taxon>Streptosporangiales</taxon>
        <taxon>Streptosporangiaceae</taxon>
        <taxon>Planotetraspora</taxon>
    </lineage>
</organism>
<dbReference type="CDD" id="cd05466">
    <property type="entry name" value="PBP2_LTTR_substrate"/>
    <property type="match status" value="1"/>
</dbReference>
<dbReference type="InterPro" id="IPR005119">
    <property type="entry name" value="LysR_subst-bd"/>
</dbReference>
<feature type="domain" description="HTH lysR-type" evidence="5">
    <location>
        <begin position="1"/>
        <end position="58"/>
    </location>
</feature>